<keyword evidence="2" id="KW-1185">Reference proteome</keyword>
<sequence length="592" mass="67639">MCSSDYFDSDTAESAYCINCLQTIKESKKTSGKSSENSGEARMFSCVKHQKEIPNTFENYKRYTCVMCSSDYFDSDTAESAYCINCLQTIKESKKTNGKSSGNSCQSQKFFCIKHHKEFQDAFKNNKCNSCVLCLSEYSDFSTTDSAYCRNCLQEIDCSHGTNGNFDRPQMVPHINFQKGIQNTFKNFKHLKCAICSSDYFISDSTDFTSCKICLPVIQELNNKCVDQPFEDQLCRDVLLFIPEAKLQEREGKTFVRSTSELEKTLENHLAQKLHHWKISYDRVNNETSDICDPTARYLQKCCNPSFVSNYEGHCSENDKLSEKQERSLNQDVTKNQTCSMSKYSSLLTVPMSQLREQISSHEDDSEYSKHDLLFPASNCLLSKREAGFQSLTDDDKKICCYGSPKPGMCDLSSSEIFPQNSPIVSNFRNKCLSTYSGCKGELSSRLMSNYVVNQYTQKIVDQYLQRSFTIAEELQHIETKKIDPDEILKQLKKNKSLMKAVDELTGHKLISSTVWKSSTGGGSAFKPGFFRELPRLLELWLLTWLEVFRSWHRGRGERNEETMSKLYLQWSSGKLYLQRVDGGGFLVLTSS</sequence>
<accession>A0A8X6U3M9</accession>
<evidence type="ECO:0000313" key="2">
    <source>
        <dbReference type="Proteomes" id="UP000887013"/>
    </source>
</evidence>
<dbReference type="OrthoDB" id="10323418at2759"/>
<proteinExistence type="predicted"/>
<comment type="caution">
    <text evidence="1">The sequence shown here is derived from an EMBL/GenBank/DDBJ whole genome shotgun (WGS) entry which is preliminary data.</text>
</comment>
<dbReference type="EMBL" id="BMAW01071229">
    <property type="protein sequence ID" value="GFT77121.1"/>
    <property type="molecule type" value="Genomic_DNA"/>
</dbReference>
<protein>
    <submittedName>
        <fullName evidence="1">Uncharacterized protein</fullName>
    </submittedName>
</protein>
<gene>
    <name evidence="1" type="primary">NCL1_40858</name>
    <name evidence="1" type="ORF">NPIL_427641</name>
</gene>
<organism evidence="1 2">
    <name type="scientific">Nephila pilipes</name>
    <name type="common">Giant wood spider</name>
    <name type="synonym">Nephila maculata</name>
    <dbReference type="NCBI Taxonomy" id="299642"/>
    <lineage>
        <taxon>Eukaryota</taxon>
        <taxon>Metazoa</taxon>
        <taxon>Ecdysozoa</taxon>
        <taxon>Arthropoda</taxon>
        <taxon>Chelicerata</taxon>
        <taxon>Arachnida</taxon>
        <taxon>Araneae</taxon>
        <taxon>Araneomorphae</taxon>
        <taxon>Entelegynae</taxon>
        <taxon>Araneoidea</taxon>
        <taxon>Nephilidae</taxon>
        <taxon>Nephila</taxon>
    </lineage>
</organism>
<reference evidence="1" key="1">
    <citation type="submission" date="2020-08" db="EMBL/GenBank/DDBJ databases">
        <title>Multicomponent nature underlies the extraordinary mechanical properties of spider dragline silk.</title>
        <authorList>
            <person name="Kono N."/>
            <person name="Nakamura H."/>
            <person name="Mori M."/>
            <person name="Yoshida Y."/>
            <person name="Ohtoshi R."/>
            <person name="Malay A.D."/>
            <person name="Moran D.A.P."/>
            <person name="Tomita M."/>
            <person name="Numata K."/>
            <person name="Arakawa K."/>
        </authorList>
    </citation>
    <scope>NUCLEOTIDE SEQUENCE</scope>
</reference>
<dbReference type="AlphaFoldDB" id="A0A8X6U3M9"/>
<evidence type="ECO:0000313" key="1">
    <source>
        <dbReference type="EMBL" id="GFT77121.1"/>
    </source>
</evidence>
<dbReference type="Proteomes" id="UP000887013">
    <property type="component" value="Unassembled WGS sequence"/>
</dbReference>
<name>A0A8X6U3M9_NEPPI</name>